<keyword evidence="3" id="KW-1185">Reference proteome</keyword>
<feature type="compositionally biased region" description="Low complexity" evidence="1">
    <location>
        <begin position="1"/>
        <end position="18"/>
    </location>
</feature>
<comment type="caution">
    <text evidence="2">The sequence shown here is derived from an EMBL/GenBank/DDBJ whole genome shotgun (WGS) entry which is preliminary data.</text>
</comment>
<feature type="region of interest" description="Disordered" evidence="1">
    <location>
        <begin position="1"/>
        <end position="22"/>
    </location>
</feature>
<organism evidence="2 3">
    <name type="scientific">Streptomyces triculaminicus</name>
    <dbReference type="NCBI Taxonomy" id="2816232"/>
    <lineage>
        <taxon>Bacteria</taxon>
        <taxon>Bacillati</taxon>
        <taxon>Actinomycetota</taxon>
        <taxon>Actinomycetes</taxon>
        <taxon>Kitasatosporales</taxon>
        <taxon>Streptomycetaceae</taxon>
        <taxon>Streptomyces</taxon>
    </lineage>
</organism>
<name>A0A939FRB5_9ACTN</name>
<accession>A0A939FRB5</accession>
<protein>
    <submittedName>
        <fullName evidence="2">Uncharacterized protein</fullName>
    </submittedName>
</protein>
<dbReference type="Proteomes" id="UP000664781">
    <property type="component" value="Unassembled WGS sequence"/>
</dbReference>
<reference evidence="2" key="1">
    <citation type="submission" date="2021-03" db="EMBL/GenBank/DDBJ databases">
        <title>Streptomyces strains.</title>
        <authorList>
            <person name="Lund M.B."/>
            <person name="Toerring T."/>
        </authorList>
    </citation>
    <scope>NUCLEOTIDE SEQUENCE</scope>
    <source>
        <strain evidence="2">JCM 4242</strain>
    </source>
</reference>
<sequence length="123" mass="13142">MVLAATAETGQAPAAVAADDADTDWPSDKQVFLLVGRTLLAHLIQGALDQWHDTQLADDDKTVTGVASVWWKAKFRKADNVTVDENDPTSISADFDIPWSVGVDLFPVAPGKGCALFKASQES</sequence>
<evidence type="ECO:0000313" key="2">
    <source>
        <dbReference type="EMBL" id="MBO0655869.1"/>
    </source>
</evidence>
<gene>
    <name evidence="2" type="ORF">J1792_24755</name>
</gene>
<evidence type="ECO:0000256" key="1">
    <source>
        <dbReference type="SAM" id="MobiDB-lite"/>
    </source>
</evidence>
<dbReference type="AlphaFoldDB" id="A0A939FRB5"/>
<dbReference type="EMBL" id="JAFMOF010000004">
    <property type="protein sequence ID" value="MBO0655869.1"/>
    <property type="molecule type" value="Genomic_DNA"/>
</dbReference>
<evidence type="ECO:0000313" key="3">
    <source>
        <dbReference type="Proteomes" id="UP000664781"/>
    </source>
</evidence>
<proteinExistence type="predicted"/>